<evidence type="ECO:0000256" key="7">
    <source>
        <dbReference type="ARBA" id="ARBA00023042"/>
    </source>
</evidence>
<evidence type="ECO:0000256" key="12">
    <source>
        <dbReference type="SAM" id="MobiDB-lite"/>
    </source>
</evidence>
<feature type="region of interest" description="Disordered" evidence="12">
    <location>
        <begin position="159"/>
        <end position="200"/>
    </location>
</feature>
<protein>
    <recommendedName>
        <fullName evidence="11">mRNA cap guanine-N(7) methyltransferase</fullName>
        <ecNumber evidence="2">2.1.1.56</ecNumber>
    </recommendedName>
    <alternativeName>
        <fullName evidence="8">mRNA (guanine-N(7))-methyltransferase</fullName>
    </alternativeName>
    <alternativeName>
        <fullName evidence="9">mRNA cap methyltransferase</fullName>
    </alternativeName>
</protein>
<gene>
    <name evidence="14" type="ORF">EW145_g2067</name>
</gene>
<dbReference type="GO" id="GO:0005634">
    <property type="term" value="C:nucleus"/>
    <property type="evidence" value="ECO:0007669"/>
    <property type="project" value="TreeGrafter"/>
</dbReference>
<keyword evidence="15" id="KW-1185">Reference proteome</keyword>
<evidence type="ECO:0000256" key="11">
    <source>
        <dbReference type="ARBA" id="ARBA00049739"/>
    </source>
</evidence>
<dbReference type="InterPro" id="IPR039753">
    <property type="entry name" value="RG7MT1"/>
</dbReference>
<accession>A0A4S4LC57</accession>
<evidence type="ECO:0000256" key="6">
    <source>
        <dbReference type="ARBA" id="ARBA00022884"/>
    </source>
</evidence>
<evidence type="ECO:0000313" key="15">
    <source>
        <dbReference type="Proteomes" id="UP000308199"/>
    </source>
</evidence>
<evidence type="ECO:0000256" key="8">
    <source>
        <dbReference type="ARBA" id="ARBA00032772"/>
    </source>
</evidence>
<dbReference type="Pfam" id="PF03291">
    <property type="entry name" value="mRNA_G-N7_MeTrfase"/>
    <property type="match status" value="1"/>
</dbReference>
<dbReference type="PANTHER" id="PTHR12189:SF2">
    <property type="entry name" value="MRNA CAP GUANINE-N7 METHYLTRANSFERASE"/>
    <property type="match status" value="1"/>
</dbReference>
<proteinExistence type="predicted"/>
<evidence type="ECO:0000259" key="13">
    <source>
        <dbReference type="PROSITE" id="PS51562"/>
    </source>
</evidence>
<feature type="compositionally biased region" description="Polar residues" evidence="12">
    <location>
        <begin position="159"/>
        <end position="175"/>
    </location>
</feature>
<evidence type="ECO:0000256" key="3">
    <source>
        <dbReference type="ARBA" id="ARBA00022603"/>
    </source>
</evidence>
<name>A0A4S4LC57_9AGAM</name>
<dbReference type="EC" id="2.1.1.56" evidence="2"/>
<comment type="caution">
    <text evidence="14">The sequence shown here is derived from an EMBL/GenBank/DDBJ whole genome shotgun (WGS) entry which is preliminary data.</text>
</comment>
<keyword evidence="7" id="KW-0507">mRNA processing</keyword>
<sequence>MLSSEQRKTIPIAMPFDPVRDAVLNSPVSQTHPLPSPHVPPVLSSPNSYFAPNHSWSSVGASSSANAVVQSPASSRRATDLAVLLNADDRVPSPTYQRRPGSSGSVATSPSFGTPRSRSAHLSHILQPNNDDAPSLAIASPLDSPLQISHDILQPSLSRSRATVATSQPTISSFHPDTVRRTSSSASGSMSAPRSPEMPRLPLSAVSLLPADSLPSKLPSSTMSYPPRRSPVPYAPRNRYTTPTSVLKPLLDSERMFYKSLNKNPLRDHKIGKRKLDDVSNDALRPKDVDEREAKHSRDVGLVVQHYNQRPDVGVSQRQQSPIIGLKNFNNWVKSVIIARFAHPVLHDEEGEEEKGGRGNGKFEFSGAGGGKVLDLGCGKGGDLNKWQKARVREYVGVDIAAVSIDQARSRYLSSAAAHPTKGQSRFSAFFAALDCYSDSLTNIPDLPLPPQSDPFDIVSMQFCMHYAFESVQKARVMLENVTMYLRKGGRFIGTIPNDKLLLRRLDSLPPDRDPSDLSFGNAVYRIKFDTRDRRPVFGFRYSFFLQDAVEDVPEYIVQWDNFVQLASEYHLRLLYKEEFHDVYAEHCEHPEFGPLLQRMKVVNSSGESQMNEDQWEAANVYVAFAFEKV</sequence>
<feature type="compositionally biased region" description="Low complexity" evidence="12">
    <location>
        <begin position="183"/>
        <end position="195"/>
    </location>
</feature>
<comment type="function">
    <text evidence="1">Responsible for methylating the 5'-cap structure of mRNAs.</text>
</comment>
<dbReference type="CDD" id="cd02440">
    <property type="entry name" value="AdoMet_MTases"/>
    <property type="match status" value="1"/>
</dbReference>
<evidence type="ECO:0000256" key="5">
    <source>
        <dbReference type="ARBA" id="ARBA00022691"/>
    </source>
</evidence>
<evidence type="ECO:0000256" key="2">
    <source>
        <dbReference type="ARBA" id="ARBA00011926"/>
    </source>
</evidence>
<dbReference type="PROSITE" id="PS51562">
    <property type="entry name" value="RNA_CAP0_MT"/>
    <property type="match status" value="1"/>
</dbReference>
<dbReference type="GO" id="GO:0003723">
    <property type="term" value="F:RNA binding"/>
    <property type="evidence" value="ECO:0007669"/>
    <property type="project" value="UniProtKB-KW"/>
</dbReference>
<keyword evidence="4" id="KW-0808">Transferase</keyword>
<comment type="catalytic activity">
    <reaction evidence="10">
        <text>a 5'-end (5'-triphosphoguanosine)-ribonucleoside in mRNA + S-adenosyl-L-methionine = a 5'-end (N(7)-methyl 5'-triphosphoguanosine)-ribonucleoside in mRNA + S-adenosyl-L-homocysteine</text>
        <dbReference type="Rhea" id="RHEA:67008"/>
        <dbReference type="Rhea" id="RHEA-COMP:17166"/>
        <dbReference type="Rhea" id="RHEA-COMP:17167"/>
        <dbReference type="ChEBI" id="CHEBI:57856"/>
        <dbReference type="ChEBI" id="CHEBI:59789"/>
        <dbReference type="ChEBI" id="CHEBI:156461"/>
        <dbReference type="ChEBI" id="CHEBI:167617"/>
        <dbReference type="EC" id="2.1.1.56"/>
    </reaction>
</comment>
<dbReference type="AlphaFoldDB" id="A0A4S4LC57"/>
<dbReference type="InterPro" id="IPR029063">
    <property type="entry name" value="SAM-dependent_MTases_sf"/>
</dbReference>
<evidence type="ECO:0000256" key="9">
    <source>
        <dbReference type="ARBA" id="ARBA00033387"/>
    </source>
</evidence>
<evidence type="ECO:0000256" key="1">
    <source>
        <dbReference type="ARBA" id="ARBA00003378"/>
    </source>
</evidence>
<dbReference type="Proteomes" id="UP000308199">
    <property type="component" value="Unassembled WGS sequence"/>
</dbReference>
<feature type="region of interest" description="Disordered" evidence="12">
    <location>
        <begin position="216"/>
        <end position="241"/>
    </location>
</feature>
<organism evidence="14 15">
    <name type="scientific">Phellinidium pouzarii</name>
    <dbReference type="NCBI Taxonomy" id="167371"/>
    <lineage>
        <taxon>Eukaryota</taxon>
        <taxon>Fungi</taxon>
        <taxon>Dikarya</taxon>
        <taxon>Basidiomycota</taxon>
        <taxon>Agaricomycotina</taxon>
        <taxon>Agaricomycetes</taxon>
        <taxon>Hymenochaetales</taxon>
        <taxon>Hymenochaetaceae</taxon>
        <taxon>Phellinidium</taxon>
    </lineage>
</organism>
<dbReference type="InterPro" id="IPR004971">
    <property type="entry name" value="mRNA_G-N7_MeTrfase_dom"/>
</dbReference>
<feature type="compositionally biased region" description="Polar residues" evidence="12">
    <location>
        <begin position="94"/>
        <end position="117"/>
    </location>
</feature>
<keyword evidence="6" id="KW-0694">RNA-binding</keyword>
<evidence type="ECO:0000256" key="10">
    <source>
        <dbReference type="ARBA" id="ARBA00044712"/>
    </source>
</evidence>
<keyword evidence="5" id="KW-0949">S-adenosyl-L-methionine</keyword>
<evidence type="ECO:0000256" key="4">
    <source>
        <dbReference type="ARBA" id="ARBA00022679"/>
    </source>
</evidence>
<keyword evidence="7" id="KW-0506">mRNA capping</keyword>
<dbReference type="PANTHER" id="PTHR12189">
    <property type="entry name" value="MRNA GUANINE-7- METHYLTRANSFERASE"/>
    <property type="match status" value="1"/>
</dbReference>
<feature type="region of interest" description="Disordered" evidence="12">
    <location>
        <begin position="84"/>
        <end position="120"/>
    </location>
</feature>
<dbReference type="OrthoDB" id="10248867at2759"/>
<evidence type="ECO:0000313" key="14">
    <source>
        <dbReference type="EMBL" id="THH09356.1"/>
    </source>
</evidence>
<dbReference type="GO" id="GO:0004482">
    <property type="term" value="F:mRNA 5'-cap (guanine-N7-)-methyltransferase activity"/>
    <property type="evidence" value="ECO:0007669"/>
    <property type="project" value="UniProtKB-EC"/>
</dbReference>
<keyword evidence="3" id="KW-0489">Methyltransferase</keyword>
<dbReference type="SUPFAM" id="SSF53335">
    <property type="entry name" value="S-adenosyl-L-methionine-dependent methyltransferases"/>
    <property type="match status" value="1"/>
</dbReference>
<dbReference type="Gene3D" id="3.40.50.150">
    <property type="entry name" value="Vaccinia Virus protein VP39"/>
    <property type="match status" value="1"/>
</dbReference>
<reference evidence="14 15" key="1">
    <citation type="submission" date="2019-02" db="EMBL/GenBank/DDBJ databases">
        <title>Genome sequencing of the rare red list fungi Phellinidium pouzarii.</title>
        <authorList>
            <person name="Buettner E."/>
            <person name="Kellner H."/>
        </authorList>
    </citation>
    <scope>NUCLEOTIDE SEQUENCE [LARGE SCALE GENOMIC DNA]</scope>
    <source>
        <strain evidence="14 15">DSM 108285</strain>
    </source>
</reference>
<feature type="domain" description="MRNA cap 0 methyltransferase" evidence="13">
    <location>
        <begin position="321"/>
        <end position="630"/>
    </location>
</feature>
<dbReference type="EMBL" id="SGPK01000066">
    <property type="protein sequence ID" value="THH09356.1"/>
    <property type="molecule type" value="Genomic_DNA"/>
</dbReference>